<keyword evidence="2" id="KW-0732">Signal</keyword>
<name>D6ZF89_SEGRD</name>
<dbReference type="Pfam" id="PF07995">
    <property type="entry name" value="GSDH"/>
    <property type="match status" value="1"/>
</dbReference>
<evidence type="ECO:0000313" key="5">
    <source>
        <dbReference type="Proteomes" id="UP000002247"/>
    </source>
</evidence>
<evidence type="ECO:0000259" key="3">
    <source>
        <dbReference type="Pfam" id="PF07995"/>
    </source>
</evidence>
<dbReference type="RefSeq" id="WP_013138069.1">
    <property type="nucleotide sequence ID" value="NC_014168.1"/>
</dbReference>
<feature type="domain" description="Glucose/Sorbosone dehydrogenase" evidence="3">
    <location>
        <begin position="89"/>
        <end position="278"/>
    </location>
</feature>
<evidence type="ECO:0000256" key="1">
    <source>
        <dbReference type="SAM" id="MobiDB-lite"/>
    </source>
</evidence>
<dbReference type="InterPro" id="IPR011042">
    <property type="entry name" value="6-blade_b-propeller_TolB-like"/>
</dbReference>
<dbReference type="KEGG" id="srt:Srot_1141"/>
<feature type="compositionally biased region" description="Gly residues" evidence="1">
    <location>
        <begin position="375"/>
        <end position="385"/>
    </location>
</feature>
<feature type="region of interest" description="Disordered" evidence="1">
    <location>
        <begin position="357"/>
        <end position="396"/>
    </location>
</feature>
<dbReference type="SUPFAM" id="SSF50952">
    <property type="entry name" value="Soluble quinoprotein glucose dehydrogenase"/>
    <property type="match status" value="1"/>
</dbReference>
<dbReference type="OrthoDB" id="9770043at2"/>
<feature type="signal peptide" evidence="2">
    <location>
        <begin position="1"/>
        <end position="20"/>
    </location>
</feature>
<dbReference type="AlphaFoldDB" id="D6ZF89"/>
<dbReference type="eggNOG" id="COG2133">
    <property type="taxonomic scope" value="Bacteria"/>
</dbReference>
<dbReference type="InterPro" id="IPR012938">
    <property type="entry name" value="Glc/Sorbosone_DH"/>
</dbReference>
<feature type="chain" id="PRO_5039703492" evidence="2">
    <location>
        <begin position="21"/>
        <end position="396"/>
    </location>
</feature>
<feature type="region of interest" description="Disordered" evidence="1">
    <location>
        <begin position="34"/>
        <end position="73"/>
    </location>
</feature>
<dbReference type="PANTHER" id="PTHR19328">
    <property type="entry name" value="HEDGEHOG-INTERACTING PROTEIN"/>
    <property type="match status" value="1"/>
</dbReference>
<gene>
    <name evidence="4" type="ordered locus">Srot_1141</name>
</gene>
<dbReference type="InterPro" id="IPR011041">
    <property type="entry name" value="Quinoprot_gluc/sorb_DH_b-prop"/>
</dbReference>
<organism evidence="4 5">
    <name type="scientific">Segniliparus rotundus (strain ATCC BAA-972 / CDC 1076 / CIP 108378 / DSM 44985 / JCM 13578)</name>
    <dbReference type="NCBI Taxonomy" id="640132"/>
    <lineage>
        <taxon>Bacteria</taxon>
        <taxon>Bacillati</taxon>
        <taxon>Actinomycetota</taxon>
        <taxon>Actinomycetes</taxon>
        <taxon>Mycobacteriales</taxon>
        <taxon>Segniliparaceae</taxon>
        <taxon>Segniliparus</taxon>
    </lineage>
</organism>
<sequence>MKFRAFAASAALACALPLVAGCADFEHLNNSPFQDAFQGALSGGKKPPPEQQQPSPPQEQQGPDDRKPGPCEDLDPAVIATCINITGGIAPIPGAQAALVAERGTGNILLAKRGPSQKPALVTHVDVNAAGDGGLMDIALSPQFGTDGAIFAYISTPSDNRVVRLTKEGGASDVLVGIPHTADGNYGSIQFGPGGALYVLTSSAGDEAAAADPNSLAGKILRIEPNQLEGGAHAEPEIITSGLGSGGALCFDIDDPDSTLWYTNRSPVKDELLRIPKGTKSPQLVWSWPDRPGVSGCAVKKMVAFVAVRDKLLTLTMPTGASGLPAPPVVAVDGKYGALGDVAASASGMLCFGTVNRSPGGKPNENVDDRVVCSAGGGGGGGNVPGFGEPPKPKDD</sequence>
<proteinExistence type="predicted"/>
<dbReference type="Proteomes" id="UP000002247">
    <property type="component" value="Chromosome"/>
</dbReference>
<dbReference type="EMBL" id="CP001958">
    <property type="protein sequence ID" value="ADG97613.1"/>
    <property type="molecule type" value="Genomic_DNA"/>
</dbReference>
<reference evidence="4 5" key="1">
    <citation type="journal article" date="2010" name="Stand. Genomic Sci.">
        <title>Complete genome sequence of Segniliparus rotundus type strain (CDC 1076).</title>
        <authorList>
            <person name="Sikorski J."/>
            <person name="Lapidus A."/>
            <person name="Copeland A."/>
            <person name="Misra M."/>
            <person name="Glavina Del Rio T."/>
            <person name="Nolan M."/>
            <person name="Lucas S."/>
            <person name="Chen F."/>
            <person name="Tice H."/>
            <person name="Cheng J.F."/>
            <person name="Jando M."/>
            <person name="Schneider S."/>
            <person name="Bruce D."/>
            <person name="Goodwin L."/>
            <person name="Pitluck S."/>
            <person name="Liolios K."/>
            <person name="Mikhailova N."/>
            <person name="Pati A."/>
            <person name="Ivanova N."/>
            <person name="Mavromatis K."/>
            <person name="Chen A."/>
            <person name="Palaniappan K."/>
            <person name="Chertkov O."/>
            <person name="Land M."/>
            <person name="Hauser L."/>
            <person name="Chang Y.J."/>
            <person name="Jeffries C.D."/>
            <person name="Brettin T."/>
            <person name="Detter J.C."/>
            <person name="Han C."/>
            <person name="Rohde M."/>
            <person name="Goker M."/>
            <person name="Bristow J."/>
            <person name="Eisen J.A."/>
            <person name="Markowitz V."/>
            <person name="Hugenholtz P."/>
            <person name="Kyrpides N.C."/>
            <person name="Klenk H.P."/>
        </authorList>
    </citation>
    <scope>NUCLEOTIDE SEQUENCE [LARGE SCALE GENOMIC DNA]</scope>
    <source>
        <strain evidence="5">ATCC BAA-972 / CDC 1076 / CIP 108378 / DSM 44985 / JCM 13578</strain>
    </source>
</reference>
<dbReference type="HOGENOM" id="CLU_012253_0_0_11"/>
<dbReference type="STRING" id="640132.Srot_1141"/>
<dbReference type="PANTHER" id="PTHR19328:SF13">
    <property type="entry name" value="HIPL1 PROTEIN"/>
    <property type="match status" value="1"/>
</dbReference>
<dbReference type="Gene3D" id="2.120.10.30">
    <property type="entry name" value="TolB, C-terminal domain"/>
    <property type="match status" value="1"/>
</dbReference>
<dbReference type="PROSITE" id="PS51257">
    <property type="entry name" value="PROKAR_LIPOPROTEIN"/>
    <property type="match status" value="1"/>
</dbReference>
<evidence type="ECO:0000313" key="4">
    <source>
        <dbReference type="EMBL" id="ADG97613.1"/>
    </source>
</evidence>
<accession>D6ZF89</accession>
<protein>
    <submittedName>
        <fullName evidence="4">Glucose dehydrogenase</fullName>
    </submittedName>
</protein>
<evidence type="ECO:0000256" key="2">
    <source>
        <dbReference type="SAM" id="SignalP"/>
    </source>
</evidence>
<keyword evidence="5" id="KW-1185">Reference proteome</keyword>